<dbReference type="HOGENOM" id="CLU_852856_0_0_1"/>
<dbReference type="Pfam" id="PF01926">
    <property type="entry name" value="MMR_HSR1"/>
    <property type="match status" value="1"/>
</dbReference>
<dbReference type="OrthoDB" id="8954335at2759"/>
<dbReference type="EMBL" id="KN820260">
    <property type="protein sequence ID" value="KIJ06580.1"/>
    <property type="molecule type" value="Genomic_DNA"/>
</dbReference>
<evidence type="ECO:0000313" key="4">
    <source>
        <dbReference type="Proteomes" id="UP000053647"/>
    </source>
</evidence>
<reference evidence="4" key="2">
    <citation type="submission" date="2015-01" db="EMBL/GenBank/DDBJ databases">
        <title>Evolutionary Origins and Diversification of the Mycorrhizal Mutualists.</title>
        <authorList>
            <consortium name="DOE Joint Genome Institute"/>
            <consortium name="Mycorrhizal Genomics Consortium"/>
            <person name="Kohler A."/>
            <person name="Kuo A."/>
            <person name="Nagy L.G."/>
            <person name="Floudas D."/>
            <person name="Copeland A."/>
            <person name="Barry K.W."/>
            <person name="Cichocki N."/>
            <person name="Veneault-Fourrey C."/>
            <person name="LaButti K."/>
            <person name="Lindquist E.A."/>
            <person name="Lipzen A."/>
            <person name="Lundell T."/>
            <person name="Morin E."/>
            <person name="Murat C."/>
            <person name="Riley R."/>
            <person name="Ohm R."/>
            <person name="Sun H."/>
            <person name="Tunlid A."/>
            <person name="Henrissat B."/>
            <person name="Grigoriev I.V."/>
            <person name="Hibbett D.S."/>
            <person name="Martin F."/>
        </authorList>
    </citation>
    <scope>NUCLEOTIDE SEQUENCE [LARGE SCALE GENOMIC DNA]</scope>
    <source>
        <strain evidence="4">ATCC 200175</strain>
    </source>
</reference>
<feature type="domain" description="G" evidence="2">
    <location>
        <begin position="52"/>
        <end position="147"/>
    </location>
</feature>
<evidence type="ECO:0000259" key="2">
    <source>
        <dbReference type="Pfam" id="PF01926"/>
    </source>
</evidence>
<dbReference type="CDD" id="cd00882">
    <property type="entry name" value="Ras_like_GTPase"/>
    <property type="match status" value="1"/>
</dbReference>
<proteinExistence type="predicted"/>
<dbReference type="Proteomes" id="UP000053647">
    <property type="component" value="Unassembled WGS sequence"/>
</dbReference>
<organism evidence="3 4">
    <name type="scientific">Paxillus involutus ATCC 200175</name>
    <dbReference type="NCBI Taxonomy" id="664439"/>
    <lineage>
        <taxon>Eukaryota</taxon>
        <taxon>Fungi</taxon>
        <taxon>Dikarya</taxon>
        <taxon>Basidiomycota</taxon>
        <taxon>Agaricomycotina</taxon>
        <taxon>Agaricomycetes</taxon>
        <taxon>Agaricomycetidae</taxon>
        <taxon>Boletales</taxon>
        <taxon>Paxilineae</taxon>
        <taxon>Paxillaceae</taxon>
        <taxon>Paxillus</taxon>
    </lineage>
</organism>
<dbReference type="Gene3D" id="3.40.50.300">
    <property type="entry name" value="P-loop containing nucleotide triphosphate hydrolases"/>
    <property type="match status" value="1"/>
</dbReference>
<evidence type="ECO:0000313" key="3">
    <source>
        <dbReference type="EMBL" id="KIJ06580.1"/>
    </source>
</evidence>
<reference evidence="3 4" key="1">
    <citation type="submission" date="2014-06" db="EMBL/GenBank/DDBJ databases">
        <authorList>
            <consortium name="DOE Joint Genome Institute"/>
            <person name="Kuo A."/>
            <person name="Kohler A."/>
            <person name="Nagy L.G."/>
            <person name="Floudas D."/>
            <person name="Copeland A."/>
            <person name="Barry K.W."/>
            <person name="Cichocki N."/>
            <person name="Veneault-Fourrey C."/>
            <person name="LaButti K."/>
            <person name="Lindquist E.A."/>
            <person name="Lipzen A."/>
            <person name="Lundell T."/>
            <person name="Morin E."/>
            <person name="Murat C."/>
            <person name="Sun H."/>
            <person name="Tunlid A."/>
            <person name="Henrissat B."/>
            <person name="Grigoriev I.V."/>
            <person name="Hibbett D.S."/>
            <person name="Martin F."/>
            <person name="Nordberg H.P."/>
            <person name="Cantor M.N."/>
            <person name="Hua S.X."/>
        </authorList>
    </citation>
    <scope>NUCLEOTIDE SEQUENCE [LARGE SCALE GENOMIC DNA]</scope>
    <source>
        <strain evidence="3 4">ATCC 200175</strain>
    </source>
</reference>
<gene>
    <name evidence="3" type="ORF">PAXINDRAFT_20236</name>
</gene>
<dbReference type="GO" id="GO:0005525">
    <property type="term" value="F:GTP binding"/>
    <property type="evidence" value="ECO:0007669"/>
    <property type="project" value="InterPro"/>
</dbReference>
<dbReference type="AlphaFoldDB" id="A0A0C9SVF8"/>
<protein>
    <recommendedName>
        <fullName evidence="2">G domain-containing protein</fullName>
    </recommendedName>
</protein>
<accession>A0A0C9SVF8</accession>
<name>A0A0C9SVF8_PAXIN</name>
<keyword evidence="4" id="KW-1185">Reference proteome</keyword>
<sequence>MSPNMGPAQDVPPSEPLNEAHNPISPASPLEASTELSSSDDTGLVPCPPRNILFFGETGVGKSSVINMLVGENTDAARVSSGTQGCTFASASYEATISGEQFVLWDTVGLNEGEKGKTPSSVAERNLEELMRKMNGGLNLLVYVIRGTRFREVVRLNYELFYHSICRQSVPIVAVVTGLENEEPMDAWWDENKADLQRFGLVFTGHACITASPGKVLKTGRRAFEDEYEASQRKLREMVPQNCSRKSIFIPVQTERVEEIVQLVPGHWVPERTHVVGYGIDEYASDEMEEKRSWLSYIPQGVESISVVDVVPLITPLSHSSMSYGE</sequence>
<dbReference type="InterPro" id="IPR006073">
    <property type="entry name" value="GTP-bd"/>
</dbReference>
<dbReference type="SUPFAM" id="SSF52540">
    <property type="entry name" value="P-loop containing nucleoside triphosphate hydrolases"/>
    <property type="match status" value="1"/>
</dbReference>
<evidence type="ECO:0000256" key="1">
    <source>
        <dbReference type="SAM" id="MobiDB-lite"/>
    </source>
</evidence>
<feature type="region of interest" description="Disordered" evidence="1">
    <location>
        <begin position="1"/>
        <end position="43"/>
    </location>
</feature>
<dbReference type="InterPro" id="IPR027417">
    <property type="entry name" value="P-loop_NTPase"/>
</dbReference>